<feature type="coiled-coil region" evidence="4">
    <location>
        <begin position="236"/>
        <end position="351"/>
    </location>
</feature>
<proteinExistence type="inferred from homology"/>
<dbReference type="EMBL" id="VULX01000019">
    <property type="protein sequence ID" value="MSR91969.1"/>
    <property type="molecule type" value="Genomic_DNA"/>
</dbReference>
<keyword evidence="6" id="KW-1185">Reference proteome</keyword>
<evidence type="ECO:0000256" key="4">
    <source>
        <dbReference type="SAM" id="Coils"/>
    </source>
</evidence>
<comment type="similarity">
    <text evidence="1">Belongs to the SMC family. SbcC subfamily.</text>
</comment>
<comment type="subunit">
    <text evidence="2">Heterodimer of SbcC and SbcD.</text>
</comment>
<sequence>MKPIYLELAGFGAYAKKQAVDFEKLDGKNIFVITGPTGAGKTTIFDAIAYALFDTASGNSRDSKTVRSDYADETMDTYVDLIFEVKNQRYRIKRNPEYLRKKLKGEGTLKVRDKVELVMPDKTVFTKKTDVNNKIKEILGIDKDQFKQIVMLPQGEFKKMLESSSEEKEKIFRKVFNTEKFNNIQEYLKNKSKSMYVDIKSMVEQRNTNISNIECDEDSKLYELINREDKDVDFIIEKAKIQIRDEEQKLAEITESINKKKEEMLKVNNDKAKAEEVNKNIEQKNKVEEQKKEMESKISVVKEKEHHLNRAKKALKVLPVEEKLNEKIKLVENEKNELSEITKKIAVTEEQFKKSIEDLKSEESKEDLRVKTANEIADLKKYLDRIKGYEAKKNEILKNKQQLTALDNSRITCTKRVEELKKNILALEKENEEVQKAKVEREKKLQQYNEVNNIIKVIEEYQSKIKLKNDKFVIHKEQSALYIEKQKEAEREKHQYEYMDECYKREQAGILALNLEEGTPCPVCGSVSHPQPAKVGGTIYSEDQIKKQKKIYEEADKAKNEKYNEVQKLNAEIKMFDDQLNDIKVNLKKQLEEASYKFDVEKNMEESLYELKAIRTKIINHGKQLKAEIDKEQNVKSNLENSKNECEKDENTIKSANEKYTELLRVTSAFEAEVKSLEADIPEEIRSTLSLLAKIKEKENILEEMKKALESARKVNNDLNMKLTAEKTTKLTKISNIEKFEKDTEELKVQVNNVITEQGFTSHEDYSSSIMQEEQIDELDRRIRKFHEDLAVISNLFDNLAKKTKDFEVQDISKFDEMISALREEEKALAESQMKLNNRVNNNKKTLDNITEITAKISSKEEKYKVLAKVSNMALGNNSNKISFERYVLAAYFDDVIKAANVRLDKLADGRFFLSRSEETLDGRKRKEGLEMNVYDYYTGKSRPVKTLSGGESFKASLALALGLSDVIQSYAGGVEMNTMFVDEGFGTLDDDSLENAIECLLDLQSGGRLVGIISHVQSLKDRIGTRIEVTKDVTGSSLKLILQ</sequence>
<evidence type="ECO:0000256" key="2">
    <source>
        <dbReference type="ARBA" id="ARBA00011322"/>
    </source>
</evidence>
<dbReference type="InterPro" id="IPR027417">
    <property type="entry name" value="P-loop_NTPase"/>
</dbReference>
<feature type="coiled-coil region" evidence="4">
    <location>
        <begin position="552"/>
        <end position="586"/>
    </location>
</feature>
<dbReference type="GO" id="GO:0016887">
    <property type="term" value="F:ATP hydrolysis activity"/>
    <property type="evidence" value="ECO:0007669"/>
    <property type="project" value="InterPro"/>
</dbReference>
<name>A0A7X2MZK5_9CLOT</name>
<keyword evidence="4" id="KW-0175">Coiled coil</keyword>
<comment type="caution">
    <text evidence="5">The sequence shown here is derived from an EMBL/GenBank/DDBJ whole genome shotgun (WGS) entry which is preliminary data.</text>
</comment>
<feature type="coiled-coil region" evidence="4">
    <location>
        <begin position="692"/>
        <end position="757"/>
    </location>
</feature>
<evidence type="ECO:0000313" key="5">
    <source>
        <dbReference type="EMBL" id="MSR91969.1"/>
    </source>
</evidence>
<evidence type="ECO:0000256" key="1">
    <source>
        <dbReference type="ARBA" id="ARBA00006930"/>
    </source>
</evidence>
<feature type="coiled-coil region" evidence="4">
    <location>
        <begin position="379"/>
        <end position="454"/>
    </location>
</feature>
<accession>A0A7X2MZK5</accession>
<dbReference type="Pfam" id="PF13558">
    <property type="entry name" value="SbcC_Walker_B"/>
    <property type="match status" value="1"/>
</dbReference>
<dbReference type="RefSeq" id="WP_154531871.1">
    <property type="nucleotide sequence ID" value="NZ_VULX01000019.1"/>
</dbReference>
<dbReference type="Proteomes" id="UP000460287">
    <property type="component" value="Unassembled WGS sequence"/>
</dbReference>
<gene>
    <name evidence="5" type="ORF">FYJ33_11335</name>
</gene>
<dbReference type="PANTHER" id="PTHR32114">
    <property type="entry name" value="ABC TRANSPORTER ABCH.3"/>
    <property type="match status" value="1"/>
</dbReference>
<evidence type="ECO:0000313" key="6">
    <source>
        <dbReference type="Proteomes" id="UP000460287"/>
    </source>
</evidence>
<dbReference type="SUPFAM" id="SSF52540">
    <property type="entry name" value="P-loop containing nucleoside triphosphate hydrolases"/>
    <property type="match status" value="1"/>
</dbReference>
<dbReference type="AlphaFoldDB" id="A0A7X2MZK5"/>
<protein>
    <recommendedName>
        <fullName evidence="3">Nuclease SbcCD subunit C</fullName>
    </recommendedName>
</protein>
<dbReference type="Gene3D" id="3.40.50.300">
    <property type="entry name" value="P-loop containing nucleotide triphosphate hydrolases"/>
    <property type="match status" value="2"/>
</dbReference>
<feature type="coiled-coil region" evidence="4">
    <location>
        <begin position="622"/>
        <end position="666"/>
    </location>
</feature>
<evidence type="ECO:0000256" key="3">
    <source>
        <dbReference type="ARBA" id="ARBA00013368"/>
    </source>
</evidence>
<reference evidence="5 6" key="1">
    <citation type="submission" date="2019-08" db="EMBL/GenBank/DDBJ databases">
        <title>In-depth cultivation of the pig gut microbiome towards novel bacterial diversity and tailored functional studies.</title>
        <authorList>
            <person name="Wylensek D."/>
            <person name="Hitch T.C.A."/>
            <person name="Clavel T."/>
        </authorList>
    </citation>
    <scope>NUCLEOTIDE SEQUENCE [LARGE SCALE GENOMIC DNA]</scope>
    <source>
        <strain evidence="5 6">WCA-383-APC-5B</strain>
    </source>
</reference>
<organism evidence="5 6">
    <name type="scientific">Inconstantimicrobium porci</name>
    <dbReference type="NCBI Taxonomy" id="2652291"/>
    <lineage>
        <taxon>Bacteria</taxon>
        <taxon>Bacillati</taxon>
        <taxon>Bacillota</taxon>
        <taxon>Clostridia</taxon>
        <taxon>Eubacteriales</taxon>
        <taxon>Clostridiaceae</taxon>
        <taxon>Inconstantimicrobium</taxon>
    </lineage>
</organism>
<dbReference type="GO" id="GO:0006302">
    <property type="term" value="P:double-strand break repair"/>
    <property type="evidence" value="ECO:0007669"/>
    <property type="project" value="InterPro"/>
</dbReference>
<dbReference type="PANTHER" id="PTHR32114:SF2">
    <property type="entry name" value="ABC TRANSPORTER ABCH.3"/>
    <property type="match status" value="1"/>
</dbReference>